<feature type="compositionally biased region" description="Polar residues" evidence="15">
    <location>
        <begin position="1402"/>
        <end position="1415"/>
    </location>
</feature>
<dbReference type="InterPro" id="IPR043541">
    <property type="entry name" value="SYT14/14L/16"/>
</dbReference>
<evidence type="ECO:0000256" key="8">
    <source>
        <dbReference type="ARBA" id="ARBA00023125"/>
    </source>
</evidence>
<feature type="domain" description="BHLH" evidence="18">
    <location>
        <begin position="17"/>
        <end position="70"/>
    </location>
</feature>
<dbReference type="CDD" id="cd19727">
    <property type="entry name" value="bHLH-PAS_HIF1a_PASD8"/>
    <property type="match status" value="1"/>
</dbReference>
<evidence type="ECO:0000256" key="11">
    <source>
        <dbReference type="ARBA" id="ARBA00023242"/>
    </source>
</evidence>
<dbReference type="NCBIfam" id="TIGR00229">
    <property type="entry name" value="sensory_box"/>
    <property type="match status" value="1"/>
</dbReference>
<dbReference type="Pfam" id="PF23171">
    <property type="entry name" value="bHLH_HIF1A"/>
    <property type="match status" value="1"/>
</dbReference>
<feature type="compositionally biased region" description="Basic and acidic residues" evidence="15">
    <location>
        <begin position="1297"/>
        <end position="1306"/>
    </location>
</feature>
<evidence type="ECO:0000256" key="3">
    <source>
        <dbReference type="ARBA" id="ARBA00014446"/>
    </source>
</evidence>
<dbReference type="FunFam" id="3.30.450.20:FF:000015">
    <property type="entry name" value="Hypoxia-inducible factor 1-alpha isoform 1"/>
    <property type="match status" value="1"/>
</dbReference>
<feature type="region of interest" description="Disordered" evidence="15">
    <location>
        <begin position="1342"/>
        <end position="1385"/>
    </location>
</feature>
<feature type="domain" description="C2" evidence="16">
    <location>
        <begin position="1581"/>
        <end position="1702"/>
    </location>
</feature>
<dbReference type="CDD" id="cd00130">
    <property type="entry name" value="PAS"/>
    <property type="match status" value="2"/>
</dbReference>
<proteinExistence type="inferred from homology"/>
<evidence type="ECO:0000256" key="5">
    <source>
        <dbReference type="ARBA" id="ARBA00022799"/>
    </source>
</evidence>
<evidence type="ECO:0000259" key="17">
    <source>
        <dbReference type="PROSITE" id="PS50112"/>
    </source>
</evidence>
<keyword evidence="20" id="KW-1185">Reference proteome</keyword>
<organism evidence="19 20">
    <name type="scientific">Bos mutus</name>
    <name type="common">wild yak</name>
    <dbReference type="NCBI Taxonomy" id="72004"/>
    <lineage>
        <taxon>Eukaryota</taxon>
        <taxon>Metazoa</taxon>
        <taxon>Chordata</taxon>
        <taxon>Craniata</taxon>
        <taxon>Vertebrata</taxon>
        <taxon>Euteleostomi</taxon>
        <taxon>Mammalia</taxon>
        <taxon>Eutheria</taxon>
        <taxon>Laurasiatheria</taxon>
        <taxon>Artiodactyla</taxon>
        <taxon>Ruminantia</taxon>
        <taxon>Pecora</taxon>
        <taxon>Bovidae</taxon>
        <taxon>Bovinae</taxon>
        <taxon>Bos</taxon>
    </lineage>
</organism>
<dbReference type="GO" id="GO:0042802">
    <property type="term" value="F:identical protein binding"/>
    <property type="evidence" value="ECO:0007669"/>
    <property type="project" value="UniProtKB-ARBA"/>
</dbReference>
<dbReference type="Pfam" id="PF11413">
    <property type="entry name" value="HIF-1"/>
    <property type="match status" value="1"/>
</dbReference>
<feature type="region of interest" description="Disordered" evidence="15">
    <location>
        <begin position="639"/>
        <end position="685"/>
    </location>
</feature>
<dbReference type="PANTHER" id="PTHR46129:SF4">
    <property type="entry name" value="SYNAPTOTAGMIN-16"/>
    <property type="match status" value="1"/>
</dbReference>
<feature type="compositionally biased region" description="Polar residues" evidence="15">
    <location>
        <begin position="494"/>
        <end position="517"/>
    </location>
</feature>
<evidence type="ECO:0000313" key="19">
    <source>
        <dbReference type="EMBL" id="MXQ87382.1"/>
    </source>
</evidence>
<gene>
    <name evidence="19" type="ORF">E5288_WYG001572</name>
</gene>
<feature type="region of interest" description="Disordered" evidence="15">
    <location>
        <begin position="1297"/>
        <end position="1324"/>
    </location>
</feature>
<keyword evidence="10" id="KW-0804">Transcription</keyword>
<evidence type="ECO:0000256" key="2">
    <source>
        <dbReference type="ARBA" id="ARBA00006996"/>
    </source>
</evidence>
<dbReference type="Gene3D" id="3.30.450.20">
    <property type="entry name" value="PAS domain"/>
    <property type="match status" value="2"/>
</dbReference>
<feature type="compositionally biased region" description="Polar residues" evidence="15">
    <location>
        <begin position="1373"/>
        <end position="1384"/>
    </location>
</feature>
<comment type="caution">
    <text evidence="19">The sequence shown here is derived from an EMBL/GenBank/DDBJ whole genome shotgun (WGS) entry which is preliminary data.</text>
</comment>
<feature type="region of interest" description="Disordered" evidence="15">
    <location>
        <begin position="1245"/>
        <end position="1271"/>
    </location>
</feature>
<feature type="domain" description="PAS" evidence="17">
    <location>
        <begin position="93"/>
        <end position="158"/>
    </location>
</feature>
<dbReference type="FunFam" id="3.30.450.20:FF:000005">
    <property type="entry name" value="Hypoxia-inducible factor 1 subunit alpha"/>
    <property type="match status" value="1"/>
</dbReference>
<reference evidence="19" key="1">
    <citation type="submission" date="2019-10" db="EMBL/GenBank/DDBJ databases">
        <title>The sequence and de novo assembly of the wild yak genome.</title>
        <authorList>
            <person name="Liu Y."/>
        </authorList>
    </citation>
    <scope>NUCLEOTIDE SEQUENCE [LARGE SCALE GENOMIC DNA]</scope>
    <source>
        <strain evidence="19">WY2019</strain>
    </source>
</reference>
<sequence length="1725" mass="194854">MEGAGGANDKKKISSERRKEKSRDAARSRRSKESEVFYELAHQLPLPHNVSSHLDKASVMRLTISYLRVRKLLDAGDLDIEDEMKAQMNCFYLKALDGFVMVLTDDGDMIYISDNVNKYMGLTQFELTGHSVFDFTHPCDHEEMREMLTHRNGLVKKGKEQNTQRSFFLRMKCTLTSRGRTMNIKSATWKVLHCTGHIHVYDTNSNQSQCGYKKPPMTCLVLICEPIPHPSNIEIPLDSKTFLSRHSLDMKFSYCDERITELMGYEPEELLGRSIYEYYHALDSDHLTKTHHDMFTKGQVTTGQYRMLAKRGGYVWIETQATVIYNTKNSQPQCIVCVNYVVSGIIQHDLIFSLQQTECVLKPVESSDMKMTQLFTKVESEDTSSLFDKLKKEPDALTLLAPAAGDTIISLDFGSNDTETDDQQLEEVPLYNDVMLPSSNEKLQNINLAMSPLPASETPKPLRSSADPALNQEVALKLEPNPESLELSFTMPQIQDQPASPSDGSTRQSSPEPNSPSEYCFDVDSDMVNEFKLELVEKLFAEDTEAKNPFSTQDTDLDLEMLAPYIPMDDDFQLRSFDQLSPLENSSTSPQSASTNTVFQPTQMQEPPIATVTTTATSDELKTVTKDGMEDIKILIAFPSPPHVPKEPPCATTSPYSDTGSRTASPNRAGKGVIEQTEKSHPRSPNVLSVALSQRTTAPEEELNPKILALQNAQRKRKIEHDGSLFQAVGIGTLLQQPDDRATTTSLSWKRVKGCKSSEQNGMEQKTIILIPSDMGTPSGLKDDCEALLSRFQEMDSVRFEDFAELWRSMKFGTIFCGRMRNLEKNTFTKEALTLAWRYFLPPYTFQIRVGALYLLYGLYNMQLCQPKQKIRVALKDWDEILKFQQDLINAQHFDAAYIFRKLRLDRAFHFTAMPKLLSYRMKKKMQRAEITEEFKDPNDRVLKLITSDVLEEMMNVHDHYQRMKHVISADKSNPEKSLDLIKDDFFDNIKNIVLEHQQWHKDRKKPPLKLKVKGGEEKSERNSQQSERCERAESLAKIKSKAFSVVAQASKSRRHRQVKVDFSDSESGQVQTKTTRKRKNKETLKPAGKKVSSRDRGDMQNIHMEDKSLNLSMPVVTEEDEENESFSETVNESESVILKVKSQKNHLKGLHMNLCFIFNEKEMFYPLLLWIFHKNEKLRENLDIQQPESVQIVEVPPEAIGFLSAAGVFLVLLVVLFLFINKKLSFETTGGLPCLEQRGKRKHSKDKTGICEGPVNSFGDDEELSTSSDSDEEVIKQFEISVSRSQSFCLGASEKGKQTGLEHKPKPSHCLSTHKEDSTGVSTCKGLDGASQLTYSESLSYGEDDPISAHSQSTCELGGTRHHGVPPGETSMVHSLSRQSTEGSLEMETAFNNRGFEDSYATDSSSEQDGTNFQVPPGVPEPISKCGDLDVIFEYRAASQKLTVTIVRAQGLPDKDRSGVNSWQVHVVLLPTKKQRGRTSIQRGSNPIFKEKVTFAKLEPRDVAACAVRFRLYAARKMTRERMMGERLFYLSHLHQDGEMKVTLVLEPRSNISSGESPLSPSAVSHSDSGSSTQSLSHGGAPELLVGLSYNATTGRLSVEMIKGSHFRNLAVNRAPDTYGKLFLFNSVGQEMSRCKTSIRRGQPNPVYKETFVFQVALFQLSDVTLMISVYNRRTMKRKEMIGWIALGQNNSGEEERDHWEEMKETKGQQVTGVLYIMLLSYCE</sequence>
<evidence type="ECO:0000313" key="20">
    <source>
        <dbReference type="Proteomes" id="UP000322234"/>
    </source>
</evidence>
<feature type="compositionally biased region" description="Basic and acidic residues" evidence="15">
    <location>
        <begin position="1014"/>
        <end position="1030"/>
    </location>
</feature>
<evidence type="ECO:0000256" key="10">
    <source>
        <dbReference type="ARBA" id="ARBA00023163"/>
    </source>
</evidence>
<dbReference type="FunFam" id="2.60.40.150:FF:000153">
    <property type="entry name" value="Synaptotagmin 16"/>
    <property type="match status" value="1"/>
</dbReference>
<feature type="region of interest" description="Disordered" evidence="15">
    <location>
        <begin position="1048"/>
        <end position="1097"/>
    </location>
</feature>
<evidence type="ECO:0000259" key="18">
    <source>
        <dbReference type="PROSITE" id="PS50888"/>
    </source>
</evidence>
<evidence type="ECO:0000256" key="13">
    <source>
        <dbReference type="ARBA" id="ARBA00056709"/>
    </source>
</evidence>
<dbReference type="Gene3D" id="4.10.280.10">
    <property type="entry name" value="Helix-loop-helix DNA-binding domain"/>
    <property type="match status" value="1"/>
</dbReference>
<keyword evidence="4" id="KW-0677">Repeat</keyword>
<keyword evidence="11" id="KW-0539">Nucleus</keyword>
<feature type="region of interest" description="Disordered" evidence="15">
    <location>
        <begin position="1397"/>
        <end position="1421"/>
    </location>
</feature>
<dbReference type="SMART" id="SM00353">
    <property type="entry name" value="HLH"/>
    <property type="match status" value="1"/>
</dbReference>
<feature type="compositionally biased region" description="Acidic residues" evidence="15">
    <location>
        <begin position="1260"/>
        <end position="1271"/>
    </location>
</feature>
<evidence type="ECO:0000256" key="7">
    <source>
        <dbReference type="ARBA" id="ARBA00023015"/>
    </source>
</evidence>
<dbReference type="FunFam" id="2.60.40.150:FF:000062">
    <property type="entry name" value="synaptotagmin-14 isoform X1"/>
    <property type="match status" value="1"/>
</dbReference>
<name>A0A6B0RDF2_9CETA</name>
<protein>
    <recommendedName>
        <fullName evidence="3">Hypoxia-inducible factor 1-alpha</fullName>
    </recommendedName>
</protein>
<dbReference type="FunFam" id="4.10.280.10:FF:000076">
    <property type="entry name" value="hypoxia-inducible factor 3-alpha isoform X1"/>
    <property type="match status" value="1"/>
</dbReference>
<dbReference type="CDD" id="cd08389">
    <property type="entry name" value="C2A_Synaptotagmin-14_16"/>
    <property type="match status" value="1"/>
</dbReference>
<keyword evidence="9" id="KW-0010">Activator</keyword>
<dbReference type="InterPro" id="IPR001610">
    <property type="entry name" value="PAC"/>
</dbReference>
<dbReference type="GO" id="GO:0046983">
    <property type="term" value="F:protein dimerization activity"/>
    <property type="evidence" value="ECO:0007669"/>
    <property type="project" value="InterPro"/>
</dbReference>
<dbReference type="Pfam" id="PF00989">
    <property type="entry name" value="PAS"/>
    <property type="match status" value="1"/>
</dbReference>
<feature type="region of interest" description="Disordered" evidence="15">
    <location>
        <begin position="1554"/>
        <end position="1579"/>
    </location>
</feature>
<keyword evidence="6" id="KW-0832">Ubl conjugation</keyword>
<keyword evidence="7" id="KW-0805">Transcription regulation</keyword>
<dbReference type="GO" id="GO:0005634">
    <property type="term" value="C:nucleus"/>
    <property type="evidence" value="ECO:0007669"/>
    <property type="project" value="UniProtKB-SubCell"/>
</dbReference>
<dbReference type="PANTHER" id="PTHR46129">
    <property type="entry name" value="SYNAPTOTAGMIN 14, ISOFORM D"/>
    <property type="match status" value="1"/>
</dbReference>
<dbReference type="PROSITE" id="PS50888">
    <property type="entry name" value="BHLH"/>
    <property type="match status" value="1"/>
</dbReference>
<dbReference type="InterPro" id="IPR013655">
    <property type="entry name" value="PAS_fold_3"/>
</dbReference>
<feature type="region of interest" description="Disordered" evidence="15">
    <location>
        <begin position="494"/>
        <end position="521"/>
    </location>
</feature>
<feature type="region of interest" description="Disordered" evidence="15">
    <location>
        <begin position="581"/>
        <end position="604"/>
    </location>
</feature>
<feature type="compositionally biased region" description="Basic and acidic residues" evidence="15">
    <location>
        <begin position="8"/>
        <end position="30"/>
    </location>
</feature>
<comment type="subcellular location">
    <subcellularLocation>
        <location evidence="1">Nucleus</location>
    </subcellularLocation>
</comment>
<dbReference type="SMART" id="SM00091">
    <property type="entry name" value="PAS"/>
    <property type="match status" value="2"/>
</dbReference>
<comment type="similarity">
    <text evidence="2">Belongs to the synaptotagmin family.</text>
</comment>
<dbReference type="InterPro" id="IPR035965">
    <property type="entry name" value="PAS-like_dom_sf"/>
</dbReference>
<dbReference type="CDD" id="cd08408">
    <property type="entry name" value="C2B_Synaptotagmin-14_16"/>
    <property type="match status" value="1"/>
</dbReference>
<evidence type="ECO:0000259" key="16">
    <source>
        <dbReference type="PROSITE" id="PS50004"/>
    </source>
</evidence>
<dbReference type="SMART" id="SM00086">
    <property type="entry name" value="PAC"/>
    <property type="match status" value="1"/>
</dbReference>
<dbReference type="EMBL" id="VBQZ03000037">
    <property type="protein sequence ID" value="MXQ87382.1"/>
    <property type="molecule type" value="Genomic_DNA"/>
</dbReference>
<dbReference type="SUPFAM" id="SSF49562">
    <property type="entry name" value="C2 domain (Calcium/lipid-binding domain, CaLB)"/>
    <property type="match status" value="2"/>
</dbReference>
<dbReference type="InterPro" id="IPR035892">
    <property type="entry name" value="C2_domain_sf"/>
</dbReference>
<dbReference type="Pfam" id="PF09808">
    <property type="entry name" value="SNAPC1"/>
    <property type="match status" value="1"/>
</dbReference>
<evidence type="ECO:0000256" key="1">
    <source>
        <dbReference type="ARBA" id="ARBA00004123"/>
    </source>
</evidence>
<keyword evidence="8" id="KW-0238">DNA-binding</keyword>
<dbReference type="Pfam" id="PF08447">
    <property type="entry name" value="PAS_3"/>
    <property type="match status" value="1"/>
</dbReference>
<feature type="domain" description="PAS" evidence="17">
    <location>
        <begin position="247"/>
        <end position="298"/>
    </location>
</feature>
<dbReference type="InterPro" id="IPR000014">
    <property type="entry name" value="PAS"/>
</dbReference>
<dbReference type="PROSITE" id="PS50004">
    <property type="entry name" value="C2"/>
    <property type="match status" value="2"/>
</dbReference>
<keyword evidence="5" id="KW-0702">S-nitrosylation</keyword>
<evidence type="ECO:0000256" key="12">
    <source>
        <dbReference type="ARBA" id="ARBA00023278"/>
    </source>
</evidence>
<dbReference type="InterPro" id="IPR001321">
    <property type="entry name" value="HIF-1_alpha"/>
</dbReference>
<dbReference type="PROSITE" id="PS50112">
    <property type="entry name" value="PAS"/>
    <property type="match status" value="2"/>
</dbReference>
<dbReference type="GO" id="GO:0005543">
    <property type="term" value="F:phospholipid binding"/>
    <property type="evidence" value="ECO:0007669"/>
    <property type="project" value="TreeGrafter"/>
</dbReference>
<dbReference type="InterPro" id="IPR011598">
    <property type="entry name" value="bHLH_dom"/>
</dbReference>
<feature type="compositionally biased region" description="Basic residues" evidence="15">
    <location>
        <begin position="1002"/>
        <end position="1013"/>
    </location>
</feature>
<comment type="function">
    <text evidence="13">May be involved in the trafficking and exocytosis of secretory vesicles in non-neuronal tissues. Is Ca(2+)-independent.</text>
</comment>
<feature type="domain" description="C2" evidence="16">
    <location>
        <begin position="1426"/>
        <end position="1545"/>
    </location>
</feature>
<dbReference type="InterPro" id="IPR000008">
    <property type="entry name" value="C2_dom"/>
</dbReference>
<dbReference type="SUPFAM" id="SSF47459">
    <property type="entry name" value="HLH, helix-loop-helix DNA-binding domain"/>
    <property type="match status" value="1"/>
</dbReference>
<dbReference type="GO" id="GO:0003700">
    <property type="term" value="F:DNA-binding transcription factor activity"/>
    <property type="evidence" value="ECO:0007669"/>
    <property type="project" value="InterPro"/>
</dbReference>
<evidence type="ECO:0000256" key="14">
    <source>
        <dbReference type="ARBA" id="ARBA00063654"/>
    </source>
</evidence>
<evidence type="ECO:0000256" key="15">
    <source>
        <dbReference type="SAM" id="MobiDB-lite"/>
    </source>
</evidence>
<evidence type="ECO:0000256" key="9">
    <source>
        <dbReference type="ARBA" id="ARBA00023159"/>
    </source>
</evidence>
<dbReference type="InterPro" id="IPR019188">
    <property type="entry name" value="SNAPC1"/>
</dbReference>
<dbReference type="SMART" id="SM00239">
    <property type="entry name" value="C2"/>
    <property type="match status" value="2"/>
</dbReference>
<dbReference type="SUPFAM" id="SSF55785">
    <property type="entry name" value="PYP-like sensor domain (PAS domain)"/>
    <property type="match status" value="2"/>
</dbReference>
<evidence type="ECO:0000256" key="6">
    <source>
        <dbReference type="ARBA" id="ARBA00022843"/>
    </source>
</evidence>
<accession>A0A6B0RDF2</accession>
<dbReference type="InterPro" id="IPR036638">
    <property type="entry name" value="HLH_DNA-bd_sf"/>
</dbReference>
<feature type="compositionally biased region" description="Polar residues" evidence="15">
    <location>
        <begin position="1554"/>
        <end position="1578"/>
    </location>
</feature>
<keyword evidence="12" id="KW-0379">Hydroxylation</keyword>
<dbReference type="Proteomes" id="UP000322234">
    <property type="component" value="Unassembled WGS sequence"/>
</dbReference>
<dbReference type="InterPro" id="IPR021537">
    <property type="entry name" value="HIF_alpha-like"/>
</dbReference>
<feature type="region of interest" description="Disordered" evidence="15">
    <location>
        <begin position="999"/>
        <end position="1030"/>
    </location>
</feature>
<dbReference type="GO" id="GO:0003677">
    <property type="term" value="F:DNA binding"/>
    <property type="evidence" value="ECO:0007669"/>
    <property type="project" value="UniProtKB-KW"/>
</dbReference>
<dbReference type="PRINTS" id="PR01080">
    <property type="entry name" value="HYPOXIAIF1A"/>
</dbReference>
<feature type="compositionally biased region" description="Polar residues" evidence="15">
    <location>
        <begin position="651"/>
        <end position="666"/>
    </location>
</feature>
<dbReference type="Pfam" id="PF00168">
    <property type="entry name" value="C2"/>
    <property type="match status" value="2"/>
</dbReference>
<evidence type="ECO:0000256" key="4">
    <source>
        <dbReference type="ARBA" id="ARBA00022737"/>
    </source>
</evidence>
<feature type="region of interest" description="Disordered" evidence="15">
    <location>
        <begin position="1"/>
        <end position="30"/>
    </location>
</feature>
<comment type="subunit">
    <text evidence="14">Homodimer. Can also form heterodimers.</text>
</comment>
<dbReference type="Gene3D" id="2.60.40.150">
    <property type="entry name" value="C2 domain"/>
    <property type="match status" value="2"/>
</dbReference>
<dbReference type="InterPro" id="IPR013767">
    <property type="entry name" value="PAS_fold"/>
</dbReference>